<dbReference type="OrthoDB" id="2575404at2759"/>
<comment type="caution">
    <text evidence="2">The sequence shown here is derived from an EMBL/GenBank/DDBJ whole genome shotgun (WGS) entry which is preliminary data.</text>
</comment>
<feature type="region of interest" description="Disordered" evidence="1">
    <location>
        <begin position="470"/>
        <end position="518"/>
    </location>
</feature>
<evidence type="ECO:0000313" key="2">
    <source>
        <dbReference type="EMBL" id="RSH83722.1"/>
    </source>
</evidence>
<sequence length="678" mass="75181">MLALEDIRTKGLRMLGTCVGARSARKQFLQEKIDHEAATVANLINLPHQHALLVLRVCVQQNLRHLQRSLKSDDLVHLWDRLDTTLREAVARIRGLPRPTDHLDATVISLPIKMGALGILSYKTVAPHAYAAASEAADTTLAPILTPGTLPASTQLTTQHQRCQEIFAGNKEALVGSLTPEQTKAPSLRLADFEVAAALPLRTLAGEREAHCTSCGETNFFGHPEVCLQRKFRRVARHEGAKHIMGQALASTPGTRVRLEPLGHQTSRRNDIQVFSLLGSQATGLANAEYDLTVVSLANKDARATKLPNQDTDPSRLVNKYLDSIADHKTQRPAQPAGSTCLEGVCEIAIEPVRPPALPKMGRLVRLWDMLESTLRDVVVNVRGLPRLTDLPIKVGRLGILSYKKTVVTHPYADSDGGGRRPSPCPHTRSLPGRRRPTAAHLAGEREADCTICGVANFFGHPVVCRQRKPWRMRPQQGAKTSSDRPLPPPRNPSQAQAPRPPDQQAQRHPGLYAAGVPGHWASRNRIRPYSVSLASKDARDTSLPNQDQNPSRLVNKYLDSIADHNVRHRPSSKLPFHPNVLSVGGMMNSSTIKVFASLKQVMTLVTYDLMLRRLRLCLLQGRVRSFERYGIHFTVEHRRLDRRAMHCLKTNSRAQRCLGLTRLAEWPKRRQLGAVQP</sequence>
<dbReference type="AlphaFoldDB" id="A0A427XY29"/>
<reference evidence="2 3" key="1">
    <citation type="submission" date="2018-11" db="EMBL/GenBank/DDBJ databases">
        <title>Genome sequence of Saitozyma podzolica DSM 27192.</title>
        <authorList>
            <person name="Aliyu H."/>
            <person name="Gorte O."/>
            <person name="Ochsenreither K."/>
        </authorList>
    </citation>
    <scope>NUCLEOTIDE SEQUENCE [LARGE SCALE GENOMIC DNA]</scope>
    <source>
        <strain evidence="2 3">DSM 27192</strain>
    </source>
</reference>
<evidence type="ECO:0000256" key="1">
    <source>
        <dbReference type="SAM" id="MobiDB-lite"/>
    </source>
</evidence>
<proteinExistence type="predicted"/>
<name>A0A427XY29_9TREE</name>
<accession>A0A427XY29</accession>
<keyword evidence="3" id="KW-1185">Reference proteome</keyword>
<dbReference type="STRING" id="1890683.A0A427XY29"/>
<protein>
    <submittedName>
        <fullName evidence="2">Uncharacterized protein</fullName>
    </submittedName>
</protein>
<evidence type="ECO:0000313" key="3">
    <source>
        <dbReference type="Proteomes" id="UP000279259"/>
    </source>
</evidence>
<dbReference type="Proteomes" id="UP000279259">
    <property type="component" value="Unassembled WGS sequence"/>
</dbReference>
<dbReference type="EMBL" id="RSCD01000024">
    <property type="protein sequence ID" value="RSH83722.1"/>
    <property type="molecule type" value="Genomic_DNA"/>
</dbReference>
<organism evidence="2 3">
    <name type="scientific">Saitozyma podzolica</name>
    <dbReference type="NCBI Taxonomy" id="1890683"/>
    <lineage>
        <taxon>Eukaryota</taxon>
        <taxon>Fungi</taxon>
        <taxon>Dikarya</taxon>
        <taxon>Basidiomycota</taxon>
        <taxon>Agaricomycotina</taxon>
        <taxon>Tremellomycetes</taxon>
        <taxon>Tremellales</taxon>
        <taxon>Trimorphomycetaceae</taxon>
        <taxon>Saitozyma</taxon>
    </lineage>
</organism>
<feature type="region of interest" description="Disordered" evidence="1">
    <location>
        <begin position="411"/>
        <end position="442"/>
    </location>
</feature>
<gene>
    <name evidence="2" type="ORF">EHS25_005626</name>
</gene>
<feature type="compositionally biased region" description="Low complexity" evidence="1">
    <location>
        <begin position="493"/>
        <end position="510"/>
    </location>
</feature>